<dbReference type="SUPFAM" id="SSF48371">
    <property type="entry name" value="ARM repeat"/>
    <property type="match status" value="1"/>
</dbReference>
<dbReference type="PANTHER" id="PTHR12697:SF5">
    <property type="entry name" value="DEOXYHYPUSINE HYDROXYLASE"/>
    <property type="match status" value="1"/>
</dbReference>
<dbReference type="InterPro" id="IPR016024">
    <property type="entry name" value="ARM-type_fold"/>
</dbReference>
<accession>A0ABV0KGC1</accession>
<dbReference type="Proteomes" id="UP001476950">
    <property type="component" value="Unassembled WGS sequence"/>
</dbReference>
<keyword evidence="2" id="KW-0605">Phycobilisome</keyword>
<dbReference type="InterPro" id="IPR011989">
    <property type="entry name" value="ARM-like"/>
</dbReference>
<dbReference type="EMBL" id="JAMPLM010000004">
    <property type="protein sequence ID" value="MEP1058278.1"/>
    <property type="molecule type" value="Genomic_DNA"/>
</dbReference>
<evidence type="ECO:0000313" key="4">
    <source>
        <dbReference type="Proteomes" id="UP001476950"/>
    </source>
</evidence>
<dbReference type="Pfam" id="PF13646">
    <property type="entry name" value="HEAT_2"/>
    <property type="match status" value="1"/>
</dbReference>
<evidence type="ECO:0000256" key="1">
    <source>
        <dbReference type="ARBA" id="ARBA00022549"/>
    </source>
</evidence>
<organism evidence="3 4">
    <name type="scientific">Stenomitos frigidus AS-A4</name>
    <dbReference type="NCBI Taxonomy" id="2933935"/>
    <lineage>
        <taxon>Bacteria</taxon>
        <taxon>Bacillati</taxon>
        <taxon>Cyanobacteriota</taxon>
        <taxon>Cyanophyceae</taxon>
        <taxon>Leptolyngbyales</taxon>
        <taxon>Leptolyngbyaceae</taxon>
        <taxon>Stenomitos</taxon>
    </lineage>
</organism>
<evidence type="ECO:0000256" key="2">
    <source>
        <dbReference type="ARBA" id="ARBA00022738"/>
    </source>
</evidence>
<evidence type="ECO:0000313" key="3">
    <source>
        <dbReference type="EMBL" id="MEP1058278.1"/>
    </source>
</evidence>
<keyword evidence="4" id="KW-1185">Reference proteome</keyword>
<comment type="caution">
    <text evidence="3">The sequence shown here is derived from an EMBL/GenBank/DDBJ whole genome shotgun (WGS) entry which is preliminary data.</text>
</comment>
<dbReference type="PANTHER" id="PTHR12697">
    <property type="entry name" value="PBS LYASE HEAT-LIKE PROTEIN"/>
    <property type="match status" value="1"/>
</dbReference>
<gene>
    <name evidence="3" type="ORF">NDI38_07470</name>
</gene>
<keyword evidence="1" id="KW-0042">Antenna complex</keyword>
<proteinExistence type="predicted"/>
<name>A0ABV0KGC1_9CYAN</name>
<protein>
    <submittedName>
        <fullName evidence="3">HEAT repeat domain-containing protein</fullName>
    </submittedName>
</protein>
<sequence length="274" mass="29948">MTDHLSTLIQAVEDADSSYRLLAAVQELAAARLEGAIPTLIAALSYNNPGAAVAAVDGLIQLGEPSIPALLEQLDLHNYTARAWAIRALAGIGDPRGLVTLLGVATADFSPSVRRAAARGLGMMKWHWFPDDLLEIAQEEALEALLFVAQQDEEWVVRYAAIMGLQALARAIAATHPDWRSRIQSHLEQIAANDENWAVRARIWMAQQHLQTEATPTPAVVAKPSPLSATDWQTILEKLYDRKKQEKLVLAEGDPRRYRDLAASIAQPSDGVQV</sequence>
<reference evidence="3 4" key="1">
    <citation type="submission" date="2022-04" db="EMBL/GenBank/DDBJ databases">
        <title>Positive selection, recombination, and allopatry shape intraspecific diversity of widespread and dominant cyanobacteria.</title>
        <authorList>
            <person name="Wei J."/>
            <person name="Shu W."/>
            <person name="Hu C."/>
        </authorList>
    </citation>
    <scope>NUCLEOTIDE SEQUENCE [LARGE SCALE GENOMIC DNA]</scope>
    <source>
        <strain evidence="3 4">AS-A4</strain>
    </source>
</reference>
<dbReference type="Gene3D" id="1.25.10.10">
    <property type="entry name" value="Leucine-rich Repeat Variant"/>
    <property type="match status" value="1"/>
</dbReference>
<dbReference type="RefSeq" id="WP_190455036.1">
    <property type="nucleotide sequence ID" value="NZ_JAMPLM010000004.1"/>
</dbReference>